<evidence type="ECO:0000256" key="1">
    <source>
        <dbReference type="SAM" id="Phobius"/>
    </source>
</evidence>
<accession>A0ABQ1Z082</accession>
<reference evidence="3" key="1">
    <citation type="journal article" date="2019" name="Int. J. Syst. Evol. Microbiol.">
        <title>The Global Catalogue of Microorganisms (GCM) 10K type strain sequencing project: providing services to taxonomists for standard genome sequencing and annotation.</title>
        <authorList>
            <consortium name="The Broad Institute Genomics Platform"/>
            <consortium name="The Broad Institute Genome Sequencing Center for Infectious Disease"/>
            <person name="Wu L."/>
            <person name="Ma J."/>
        </authorList>
    </citation>
    <scope>NUCLEOTIDE SEQUENCE [LARGE SCALE GENOMIC DNA]</scope>
    <source>
        <strain evidence="3">CGMCC 1.15288</strain>
    </source>
</reference>
<proteinExistence type="predicted"/>
<keyword evidence="1" id="KW-1133">Transmembrane helix</keyword>
<keyword evidence="1" id="KW-0812">Transmembrane</keyword>
<protein>
    <submittedName>
        <fullName evidence="2">Uncharacterized protein</fullName>
    </submittedName>
</protein>
<keyword evidence="1" id="KW-0472">Membrane</keyword>
<dbReference type="RefSeq" id="WP_188935378.1">
    <property type="nucleotide sequence ID" value="NZ_BMIA01000003.1"/>
</dbReference>
<dbReference type="EMBL" id="BMIA01000003">
    <property type="protein sequence ID" value="GGH42839.1"/>
    <property type="molecule type" value="Genomic_DNA"/>
</dbReference>
<dbReference type="PROSITE" id="PS51257">
    <property type="entry name" value="PROKAR_LIPOPROTEIN"/>
    <property type="match status" value="1"/>
</dbReference>
<name>A0ABQ1Z082_9BACT</name>
<feature type="transmembrane region" description="Helical" evidence="1">
    <location>
        <begin position="6"/>
        <end position="25"/>
    </location>
</feature>
<keyword evidence="3" id="KW-1185">Reference proteome</keyword>
<organism evidence="2 3">
    <name type="scientific">Dyadobacter endophyticus</name>
    <dbReference type="NCBI Taxonomy" id="1749036"/>
    <lineage>
        <taxon>Bacteria</taxon>
        <taxon>Pseudomonadati</taxon>
        <taxon>Bacteroidota</taxon>
        <taxon>Cytophagia</taxon>
        <taxon>Cytophagales</taxon>
        <taxon>Spirosomataceae</taxon>
        <taxon>Dyadobacter</taxon>
    </lineage>
</organism>
<dbReference type="Proteomes" id="UP000600214">
    <property type="component" value="Unassembled WGS sequence"/>
</dbReference>
<gene>
    <name evidence="2" type="ORF">GCM10007423_39780</name>
</gene>
<sequence length="104" mass="12056">MRDAHWKIIAGLLVVILALACILWYRGFRQPTPNPEAPSFADTIRENKRRADRNADTAKSHQQQYEINHHKYVRWDSLPSGRDSLGARIYRDAQAKDSLRSRTP</sequence>
<comment type="caution">
    <text evidence="2">The sequence shown here is derived from an EMBL/GenBank/DDBJ whole genome shotgun (WGS) entry which is preliminary data.</text>
</comment>
<evidence type="ECO:0000313" key="3">
    <source>
        <dbReference type="Proteomes" id="UP000600214"/>
    </source>
</evidence>
<evidence type="ECO:0000313" key="2">
    <source>
        <dbReference type="EMBL" id="GGH42839.1"/>
    </source>
</evidence>